<organism evidence="10 11">
    <name type="scientific">Roseofilum halophilum BLCC-M91</name>
    <dbReference type="NCBI Taxonomy" id="3022259"/>
    <lineage>
        <taxon>Bacteria</taxon>
        <taxon>Bacillati</taxon>
        <taxon>Cyanobacteriota</taxon>
        <taxon>Cyanophyceae</taxon>
        <taxon>Desertifilales</taxon>
        <taxon>Desertifilaceae</taxon>
        <taxon>Roseofilum</taxon>
        <taxon>Roseofilum halophilum</taxon>
    </lineage>
</organism>
<dbReference type="EMBL" id="JAQPOK010000118">
    <property type="protein sequence ID" value="MDJ1180371.1"/>
    <property type="molecule type" value="Genomic_DNA"/>
</dbReference>
<protein>
    <recommendedName>
        <fullName evidence="12">Glycosyltransferase RgtA/B/C/D-like domain-containing protein</fullName>
    </recommendedName>
</protein>
<keyword evidence="11" id="KW-1185">Reference proteome</keyword>
<feature type="transmembrane region" description="Helical" evidence="9">
    <location>
        <begin position="169"/>
        <end position="190"/>
    </location>
</feature>
<evidence type="ECO:0000256" key="7">
    <source>
        <dbReference type="ARBA" id="ARBA00023136"/>
    </source>
</evidence>
<keyword evidence="6 9" id="KW-1133">Transmembrane helix</keyword>
<feature type="transmembrane region" description="Helical" evidence="9">
    <location>
        <begin position="407"/>
        <end position="424"/>
    </location>
</feature>
<dbReference type="RefSeq" id="WP_283763673.1">
    <property type="nucleotide sequence ID" value="NZ_JAQPOK010000118.1"/>
</dbReference>
<keyword evidence="4" id="KW-0808">Transferase</keyword>
<evidence type="ECO:0000256" key="4">
    <source>
        <dbReference type="ARBA" id="ARBA00022679"/>
    </source>
</evidence>
<evidence type="ECO:0000256" key="1">
    <source>
        <dbReference type="ARBA" id="ARBA00004651"/>
    </source>
</evidence>
<evidence type="ECO:0000313" key="10">
    <source>
        <dbReference type="EMBL" id="MDJ1180371.1"/>
    </source>
</evidence>
<feature type="transmembrane region" description="Helical" evidence="9">
    <location>
        <begin position="115"/>
        <end position="134"/>
    </location>
</feature>
<evidence type="ECO:0000256" key="2">
    <source>
        <dbReference type="ARBA" id="ARBA00022475"/>
    </source>
</evidence>
<accession>A0ABT7BMH6</accession>
<comment type="caution">
    <text evidence="10">The sequence shown here is derived from an EMBL/GenBank/DDBJ whole genome shotgun (WGS) entry which is preliminary data.</text>
</comment>
<evidence type="ECO:0000256" key="3">
    <source>
        <dbReference type="ARBA" id="ARBA00022676"/>
    </source>
</evidence>
<comment type="subcellular location">
    <subcellularLocation>
        <location evidence="1">Cell membrane</location>
        <topology evidence="1">Multi-pass membrane protein</topology>
    </subcellularLocation>
</comment>
<feature type="transmembrane region" description="Helical" evidence="9">
    <location>
        <begin position="210"/>
        <end position="228"/>
    </location>
</feature>
<evidence type="ECO:0000256" key="5">
    <source>
        <dbReference type="ARBA" id="ARBA00022692"/>
    </source>
</evidence>
<reference evidence="10 11" key="1">
    <citation type="submission" date="2023-01" db="EMBL/GenBank/DDBJ databases">
        <title>Novel diversity within Roseofilum (Cyanobacteria; Desertifilaceae) from marine benthic mats with descriptions of four novel species.</title>
        <authorList>
            <person name="Wang Y."/>
            <person name="Berthold D.E."/>
            <person name="Hu J."/>
            <person name="Lefler F.W."/>
            <person name="Laughinghouse H.D. IV."/>
        </authorList>
    </citation>
    <scope>NUCLEOTIDE SEQUENCE [LARGE SCALE GENOMIC DNA]</scope>
    <source>
        <strain evidence="10 11">BLCC-M91</strain>
    </source>
</reference>
<feature type="transmembrane region" description="Helical" evidence="9">
    <location>
        <begin position="352"/>
        <end position="370"/>
    </location>
</feature>
<evidence type="ECO:0000256" key="9">
    <source>
        <dbReference type="SAM" id="Phobius"/>
    </source>
</evidence>
<evidence type="ECO:0008006" key="12">
    <source>
        <dbReference type="Google" id="ProtNLM"/>
    </source>
</evidence>
<feature type="region of interest" description="Disordered" evidence="8">
    <location>
        <begin position="561"/>
        <end position="589"/>
    </location>
</feature>
<keyword evidence="7 9" id="KW-0472">Membrane</keyword>
<keyword evidence="3" id="KW-0328">Glycosyltransferase</keyword>
<keyword evidence="2" id="KW-1003">Cell membrane</keyword>
<sequence length="589" mass="66588">MLLWLLVSFTVIAIYWRFYRKHPHLQPQKGFNIPVSSGILLSGLGLIAIALGILAIAAAPNHSDSMEYHMSRVVHWIQNASVAHYPTHTIFQLYQNPWSEFAIMHFQILTNSDRFANLIQWGSMVGSLIGVSLIAKNLGASLKGQILAAVFCATIPMGILQATSTNNDYVVGFWLVCFAYFTLITLKTGATPENLFRLGSSLGLAVLTKGTAYIYALPFCIWIGLWGIKTLRWKAWKPFLIITLLFLAINLGHYTRNFALFASPLGVPSDETNQEFSWAIFVSGIIRNLSLHADIVRNLWLEKFITPTTGLTNKVVEIIHGFLGLDVSDPRITSPKVKGFYVPSLSLYEDTAGNPFHLLLIMLSLGILIVRDRLRKQPYLIAYSFCVLSGFLLFCFLLTWSPYRCRLHLPLFILFSAVVGVVFSKTFHAKINYVLALLLLFLSHSWVLNNSVRPFLGENSIFKTPRIEQYFNTQKGLQSGYLQAVETVEAQNCTQVGLLLENTSFEYPLWRGFQQDHRSIVLRHIGVRNESAVKAESLPYRIFKPCTVIYINGKEKKQPPQIRIDGQQYRESWSEESDQKRTISVLAAP</sequence>
<evidence type="ECO:0000313" key="11">
    <source>
        <dbReference type="Proteomes" id="UP001231370"/>
    </source>
</evidence>
<keyword evidence="5 9" id="KW-0812">Transmembrane</keyword>
<evidence type="ECO:0000256" key="6">
    <source>
        <dbReference type="ARBA" id="ARBA00022989"/>
    </source>
</evidence>
<evidence type="ECO:0000256" key="8">
    <source>
        <dbReference type="SAM" id="MobiDB-lite"/>
    </source>
</evidence>
<dbReference type="InterPro" id="IPR050297">
    <property type="entry name" value="LipidA_mod_glycosyltrf_83"/>
</dbReference>
<gene>
    <name evidence="10" type="ORF">PJF56_16015</name>
</gene>
<feature type="transmembrane region" description="Helical" evidence="9">
    <location>
        <begin position="382"/>
        <end position="401"/>
    </location>
</feature>
<proteinExistence type="predicted"/>
<dbReference type="PANTHER" id="PTHR33908">
    <property type="entry name" value="MANNOSYLTRANSFERASE YKCB-RELATED"/>
    <property type="match status" value="1"/>
</dbReference>
<name>A0ABT7BMH6_9CYAN</name>
<dbReference type="PANTHER" id="PTHR33908:SF11">
    <property type="entry name" value="MEMBRANE PROTEIN"/>
    <property type="match status" value="1"/>
</dbReference>
<feature type="transmembrane region" description="Helical" evidence="9">
    <location>
        <begin position="146"/>
        <end position="162"/>
    </location>
</feature>
<feature type="transmembrane region" description="Helical" evidence="9">
    <location>
        <begin position="235"/>
        <end position="254"/>
    </location>
</feature>
<feature type="transmembrane region" description="Helical" evidence="9">
    <location>
        <begin position="37"/>
        <end position="59"/>
    </location>
</feature>
<feature type="transmembrane region" description="Helical" evidence="9">
    <location>
        <begin position="431"/>
        <end position="448"/>
    </location>
</feature>
<dbReference type="Proteomes" id="UP001231370">
    <property type="component" value="Unassembled WGS sequence"/>
</dbReference>